<dbReference type="GO" id="GO:0070631">
    <property type="term" value="P:spindle pole body localization"/>
    <property type="evidence" value="ECO:0007669"/>
    <property type="project" value="TreeGrafter"/>
</dbReference>
<evidence type="ECO:0000256" key="11">
    <source>
        <dbReference type="ARBA" id="ARBA00023136"/>
    </source>
</evidence>
<evidence type="ECO:0000256" key="3">
    <source>
        <dbReference type="ARBA" id="ARBA00005760"/>
    </source>
</evidence>
<dbReference type="EMBL" id="KZ679006">
    <property type="protein sequence ID" value="PSS27150.1"/>
    <property type="molecule type" value="Genomic_DNA"/>
</dbReference>
<dbReference type="GO" id="GO:0070762">
    <property type="term" value="C:nuclear pore transmembrane ring"/>
    <property type="evidence" value="ECO:0007669"/>
    <property type="project" value="TreeGrafter"/>
</dbReference>
<evidence type="ECO:0000256" key="9">
    <source>
        <dbReference type="ARBA" id="ARBA00023010"/>
    </source>
</evidence>
<evidence type="ECO:0000256" key="1">
    <source>
        <dbReference type="ARBA" id="ARBA00004232"/>
    </source>
</evidence>
<evidence type="ECO:0000256" key="14">
    <source>
        <dbReference type="SAM" id="Phobius"/>
    </source>
</evidence>
<dbReference type="GO" id="GO:0051028">
    <property type="term" value="P:mRNA transport"/>
    <property type="evidence" value="ECO:0007669"/>
    <property type="project" value="UniProtKB-KW"/>
</dbReference>
<comment type="subcellular location">
    <subcellularLocation>
        <location evidence="1">Nucleus membrane</location>
        <topology evidence="1">Multi-pass membrane protein</topology>
    </subcellularLocation>
    <subcellularLocation>
        <location evidence="2">Nucleus</location>
        <location evidence="2">Nuclear pore complex</location>
    </subcellularLocation>
</comment>
<feature type="region of interest" description="Disordered" evidence="13">
    <location>
        <begin position="380"/>
        <end position="430"/>
    </location>
</feature>
<dbReference type="OrthoDB" id="67850at2759"/>
<feature type="transmembrane region" description="Helical" evidence="14">
    <location>
        <begin position="101"/>
        <end position="121"/>
    </location>
</feature>
<evidence type="ECO:0000256" key="8">
    <source>
        <dbReference type="ARBA" id="ARBA00022989"/>
    </source>
</evidence>
<dbReference type="GO" id="GO:0005816">
    <property type="term" value="C:spindle pole body"/>
    <property type="evidence" value="ECO:0007669"/>
    <property type="project" value="TreeGrafter"/>
</dbReference>
<keyword evidence="4" id="KW-0813">Transport</keyword>
<dbReference type="PANTHER" id="PTHR13269:SF6">
    <property type="entry name" value="NUCLEOPORIN NDC1"/>
    <property type="match status" value="1"/>
</dbReference>
<feature type="transmembrane region" description="Helical" evidence="14">
    <location>
        <begin position="148"/>
        <end position="168"/>
    </location>
</feature>
<keyword evidence="8 14" id="KW-1133">Transmembrane helix</keyword>
<evidence type="ECO:0008006" key="17">
    <source>
        <dbReference type="Google" id="ProtNLM"/>
    </source>
</evidence>
<comment type="similarity">
    <text evidence="3">Belongs to the NDC1 family.</text>
</comment>
<dbReference type="GO" id="GO:0015031">
    <property type="term" value="P:protein transport"/>
    <property type="evidence" value="ECO:0007669"/>
    <property type="project" value="UniProtKB-KW"/>
</dbReference>
<keyword evidence="11 14" id="KW-0472">Membrane</keyword>
<reference evidence="15 16" key="1">
    <citation type="journal article" date="2018" name="New Phytol.">
        <title>Comparative genomics and transcriptomics depict ericoid mycorrhizal fungi as versatile saprotrophs and plant mutualists.</title>
        <authorList>
            <person name="Martino E."/>
            <person name="Morin E."/>
            <person name="Grelet G.A."/>
            <person name="Kuo A."/>
            <person name="Kohler A."/>
            <person name="Daghino S."/>
            <person name="Barry K.W."/>
            <person name="Cichocki N."/>
            <person name="Clum A."/>
            <person name="Dockter R.B."/>
            <person name="Hainaut M."/>
            <person name="Kuo R.C."/>
            <person name="LaButti K."/>
            <person name="Lindahl B.D."/>
            <person name="Lindquist E.A."/>
            <person name="Lipzen A."/>
            <person name="Khouja H.R."/>
            <person name="Magnuson J."/>
            <person name="Murat C."/>
            <person name="Ohm R.A."/>
            <person name="Singer S.W."/>
            <person name="Spatafora J.W."/>
            <person name="Wang M."/>
            <person name="Veneault-Fourrey C."/>
            <person name="Henrissat B."/>
            <person name="Grigoriev I.V."/>
            <person name="Martin F.M."/>
            <person name="Perotto S."/>
        </authorList>
    </citation>
    <scope>NUCLEOTIDE SEQUENCE [LARGE SCALE GENOMIC DNA]</scope>
    <source>
        <strain evidence="15 16">ATCC 22711</strain>
    </source>
</reference>
<evidence type="ECO:0000313" key="15">
    <source>
        <dbReference type="EMBL" id="PSS27150.1"/>
    </source>
</evidence>
<keyword evidence="10" id="KW-0906">Nuclear pore complex</keyword>
<keyword evidence="5 14" id="KW-0812">Transmembrane</keyword>
<protein>
    <recommendedName>
        <fullName evidence="17">Nucleoporin NDC1</fullName>
    </recommendedName>
</protein>
<keyword evidence="7" id="KW-0653">Protein transport</keyword>
<dbReference type="InterPro" id="IPR019049">
    <property type="entry name" value="Nucleoporin_prot_Ndc1/Nup"/>
</dbReference>
<proteinExistence type="inferred from homology"/>
<evidence type="ECO:0000256" key="7">
    <source>
        <dbReference type="ARBA" id="ARBA00022927"/>
    </source>
</evidence>
<dbReference type="InParanoid" id="A0A2T3BCL4"/>
<evidence type="ECO:0000313" key="16">
    <source>
        <dbReference type="Proteomes" id="UP000241818"/>
    </source>
</evidence>
<dbReference type="PANTHER" id="PTHR13269">
    <property type="entry name" value="NUCLEOPORIN NDC1"/>
    <property type="match status" value="1"/>
</dbReference>
<dbReference type="GO" id="GO:0006999">
    <property type="term" value="P:nuclear pore organization"/>
    <property type="evidence" value="ECO:0007669"/>
    <property type="project" value="TreeGrafter"/>
</dbReference>
<dbReference type="GO" id="GO:0106166">
    <property type="term" value="F:spindle pole body-nuclear membrane anchor activity"/>
    <property type="evidence" value="ECO:0007669"/>
    <property type="project" value="TreeGrafter"/>
</dbReference>
<feature type="region of interest" description="Disordered" evidence="13">
    <location>
        <begin position="615"/>
        <end position="637"/>
    </location>
</feature>
<evidence type="ECO:0000256" key="2">
    <source>
        <dbReference type="ARBA" id="ARBA00004567"/>
    </source>
</evidence>
<keyword evidence="12" id="KW-0539">Nucleus</keyword>
<organism evidence="15 16">
    <name type="scientific">Amorphotheca resinae ATCC 22711</name>
    <dbReference type="NCBI Taxonomy" id="857342"/>
    <lineage>
        <taxon>Eukaryota</taxon>
        <taxon>Fungi</taxon>
        <taxon>Dikarya</taxon>
        <taxon>Ascomycota</taxon>
        <taxon>Pezizomycotina</taxon>
        <taxon>Leotiomycetes</taxon>
        <taxon>Helotiales</taxon>
        <taxon>Amorphothecaceae</taxon>
        <taxon>Amorphotheca</taxon>
    </lineage>
</organism>
<feature type="compositionally biased region" description="Low complexity" evidence="13">
    <location>
        <begin position="619"/>
        <end position="629"/>
    </location>
</feature>
<keyword evidence="6" id="KW-0509">mRNA transport</keyword>
<dbReference type="AlphaFoldDB" id="A0A2T3BCL4"/>
<accession>A0A2T3BCL4</accession>
<evidence type="ECO:0000256" key="12">
    <source>
        <dbReference type="ARBA" id="ARBA00023242"/>
    </source>
</evidence>
<dbReference type="GO" id="GO:0031965">
    <property type="term" value="C:nuclear membrane"/>
    <property type="evidence" value="ECO:0007669"/>
    <property type="project" value="UniProtKB-SubCell"/>
</dbReference>
<dbReference type="STRING" id="857342.A0A2T3BCL4"/>
<gene>
    <name evidence="15" type="ORF">M430DRAFT_54716</name>
</gene>
<evidence type="ECO:0000256" key="4">
    <source>
        <dbReference type="ARBA" id="ARBA00022448"/>
    </source>
</evidence>
<dbReference type="GeneID" id="36576569"/>
<evidence type="ECO:0000256" key="13">
    <source>
        <dbReference type="SAM" id="MobiDB-lite"/>
    </source>
</evidence>
<keyword evidence="16" id="KW-1185">Reference proteome</keyword>
<dbReference type="Pfam" id="PF09531">
    <property type="entry name" value="Ndc1_Nup"/>
    <property type="match status" value="1"/>
</dbReference>
<evidence type="ECO:0000256" key="5">
    <source>
        <dbReference type="ARBA" id="ARBA00022692"/>
    </source>
</evidence>
<name>A0A2T3BCL4_AMORE</name>
<dbReference type="Proteomes" id="UP000241818">
    <property type="component" value="Unassembled WGS sequence"/>
</dbReference>
<feature type="transmembrane region" description="Helical" evidence="14">
    <location>
        <begin position="60"/>
        <end position="80"/>
    </location>
</feature>
<sequence>MPPAPRVRPYKDFLTPALHRRFARATATLFTLCYAEAVYIGEWNSLIWSWFPFGRAGIRAGLLFIPAFMIFILRVAQLHVGLRTSNSAYETFKRYAVRGQTIQTAGWYIFSAYLFSEVYIWSASKDADLNRIKIIPRTDRPTLNEKPIYLTSYLLFLGLVQTGIHLYYDYDRIDMPITKTKPQASSDQQANTVPPPAVQLKAKLPTLASAALYRAVIMAVVSPFIYSLTIRGYAWSFTRAWARIFWNLPKSGALPSTRPFHWSVLLKTGTAGFLLIMLWEVGNAAFSAYVAQEPLKNERPITYESKDPNGSLLTGLKGKKLQTRAFAFWELVYIAQQFQGRRKAIFEDIDRKGGSTWSQIRDICLEVITGIDSRITEYQAPPVTAKPADKEQEVPSLPRLSGPLKDGLKEPGDIFTSTPPPKSKSSGVAQAVGSFAKAHGQSPPGPSPQAKRLLEKAESAVLTPKQRQEVEAQGFSALFRDWATWLLKTNVGWPFRQEYRRRIAAVVLGSPYGDAGIIVDAIESLTKLAVCSLAEDKYGNVQRDVRLIIQTLTTSIMRLEAFKKSLGFHWTDVEKKEESPEVDRILAALKGGLSELINAFGDYSEDLKLSKSEMRMAREAATPAPAPAAKEMEQTGR</sequence>
<feature type="transmembrane region" description="Helical" evidence="14">
    <location>
        <begin position="211"/>
        <end position="229"/>
    </location>
</feature>
<evidence type="ECO:0000256" key="6">
    <source>
        <dbReference type="ARBA" id="ARBA00022816"/>
    </source>
</evidence>
<keyword evidence="9" id="KW-0811">Translocation</keyword>
<evidence type="ECO:0000256" key="10">
    <source>
        <dbReference type="ARBA" id="ARBA00023132"/>
    </source>
</evidence>
<feature type="transmembrane region" description="Helical" evidence="14">
    <location>
        <begin position="21"/>
        <end position="40"/>
    </location>
</feature>
<dbReference type="RefSeq" id="XP_024724675.1">
    <property type="nucleotide sequence ID" value="XM_024868488.1"/>
</dbReference>